<accession>A0AAD9E306</accession>
<dbReference type="AlphaFoldDB" id="A0AAD9E306"/>
<gene>
    <name evidence="1" type="ORF">P4O66_022137</name>
</gene>
<protein>
    <submittedName>
        <fullName evidence="1">Uncharacterized protein</fullName>
    </submittedName>
</protein>
<comment type="caution">
    <text evidence="1">The sequence shown here is derived from an EMBL/GenBank/DDBJ whole genome shotgun (WGS) entry which is preliminary data.</text>
</comment>
<organism evidence="1 2">
    <name type="scientific">Electrophorus voltai</name>
    <dbReference type="NCBI Taxonomy" id="2609070"/>
    <lineage>
        <taxon>Eukaryota</taxon>
        <taxon>Metazoa</taxon>
        <taxon>Chordata</taxon>
        <taxon>Craniata</taxon>
        <taxon>Vertebrata</taxon>
        <taxon>Euteleostomi</taxon>
        <taxon>Actinopterygii</taxon>
        <taxon>Neopterygii</taxon>
        <taxon>Teleostei</taxon>
        <taxon>Ostariophysi</taxon>
        <taxon>Gymnotiformes</taxon>
        <taxon>Gymnotoidei</taxon>
        <taxon>Gymnotidae</taxon>
        <taxon>Electrophorus</taxon>
    </lineage>
</organism>
<keyword evidence="2" id="KW-1185">Reference proteome</keyword>
<dbReference type="Proteomes" id="UP001239994">
    <property type="component" value="Unassembled WGS sequence"/>
</dbReference>
<reference evidence="1" key="1">
    <citation type="submission" date="2023-03" db="EMBL/GenBank/DDBJ databases">
        <title>Electrophorus voltai genome.</title>
        <authorList>
            <person name="Bian C."/>
        </authorList>
    </citation>
    <scope>NUCLEOTIDE SEQUENCE</scope>
    <source>
        <strain evidence="1">CB-2022</strain>
        <tissue evidence="1">Muscle</tissue>
    </source>
</reference>
<sequence length="108" mass="12311">MPRTPPAGNLDYRRTSFPTGDFNSVRECRRNSPENSILQSAWLLDTTPKLMTWKGDRLIGYETCFIPGDEVMGYSTWWTGRGTDWKGYGPGGMQLDPDLIASFHREHP</sequence>
<dbReference type="EMBL" id="JAROKS010000007">
    <property type="protein sequence ID" value="KAK1802473.1"/>
    <property type="molecule type" value="Genomic_DNA"/>
</dbReference>
<proteinExistence type="predicted"/>
<name>A0AAD9E306_9TELE</name>
<evidence type="ECO:0000313" key="1">
    <source>
        <dbReference type="EMBL" id="KAK1802473.1"/>
    </source>
</evidence>
<evidence type="ECO:0000313" key="2">
    <source>
        <dbReference type="Proteomes" id="UP001239994"/>
    </source>
</evidence>